<accession>A0A8J2BK28</accession>
<reference evidence="1" key="1">
    <citation type="submission" date="2021-02" db="EMBL/GenBank/DDBJ databases">
        <authorList>
            <person name="Cremers G."/>
            <person name="Picone N."/>
        </authorList>
    </citation>
    <scope>NUCLEOTIDE SEQUENCE</scope>
    <source>
        <strain evidence="1">PQ17</strain>
    </source>
</reference>
<evidence type="ECO:0000313" key="2">
    <source>
        <dbReference type="Proteomes" id="UP000663859"/>
    </source>
</evidence>
<proteinExistence type="predicted"/>
<comment type="caution">
    <text evidence="1">The sequence shown here is derived from an EMBL/GenBank/DDBJ whole genome shotgun (WGS) entry which is preliminary data.</text>
</comment>
<gene>
    <name evidence="1" type="ORF">MPNT_170059</name>
</gene>
<dbReference type="EMBL" id="CAJNOB010000009">
    <property type="protein sequence ID" value="CAF0694762.1"/>
    <property type="molecule type" value="Genomic_DNA"/>
</dbReference>
<protein>
    <submittedName>
        <fullName evidence="1">Uncharacterized protein</fullName>
    </submittedName>
</protein>
<keyword evidence="2" id="KW-1185">Reference proteome</keyword>
<organism evidence="1 2">
    <name type="scientific">Candidatus Methylacidithermus pantelleriae</name>
    <dbReference type="NCBI Taxonomy" id="2744239"/>
    <lineage>
        <taxon>Bacteria</taxon>
        <taxon>Pseudomonadati</taxon>
        <taxon>Verrucomicrobiota</taxon>
        <taxon>Methylacidiphilae</taxon>
        <taxon>Methylacidiphilales</taxon>
        <taxon>Methylacidiphilaceae</taxon>
        <taxon>Candidatus Methylacidithermus</taxon>
    </lineage>
</organism>
<sequence>MFDQMKHTWQGSREVLLAQLVRIVEQFVRSDRIAISPPLFYQDELRRRLIITLNMSRVVQHVWEAVRQENTERLMPAFDRDHPIRSTGDMRTWYTGKPCERTRKSHINVCVYDSTGKLRTHSCSTTAML</sequence>
<dbReference type="Proteomes" id="UP000663859">
    <property type="component" value="Unassembled WGS sequence"/>
</dbReference>
<evidence type="ECO:0000313" key="1">
    <source>
        <dbReference type="EMBL" id="CAF0694762.1"/>
    </source>
</evidence>
<dbReference type="AlphaFoldDB" id="A0A8J2BK28"/>
<name>A0A8J2BK28_9BACT</name>